<evidence type="ECO:0000313" key="26">
    <source>
        <dbReference type="Proteomes" id="UP000245489"/>
    </source>
</evidence>
<protein>
    <recommendedName>
        <fullName evidence="8">Dihydrofolate synthase/folylpolyglutamate synthase</fullName>
        <ecNumber evidence="6">6.3.2.12</ecNumber>
        <ecNumber evidence="7">6.3.2.17</ecNumber>
    </recommendedName>
    <alternativeName>
        <fullName evidence="17">Folylpoly-gamma-glutamate synthetase-dihydrofolate synthetase</fullName>
    </alternativeName>
    <alternativeName>
        <fullName evidence="15">Folylpolyglutamate synthetase</fullName>
    </alternativeName>
    <alternativeName>
        <fullName evidence="16">Tetrahydrofolylpolyglutamate synthase</fullName>
    </alternativeName>
</protein>
<comment type="caution">
    <text evidence="25">The sequence shown here is derived from an EMBL/GenBank/DDBJ whole genome shotgun (WGS) entry which is preliminary data.</text>
</comment>
<dbReference type="InterPro" id="IPR013221">
    <property type="entry name" value="Mur_ligase_cen"/>
</dbReference>
<reference evidence="25 26" key="1">
    <citation type="submission" date="2018-05" db="EMBL/GenBank/DDBJ databases">
        <title>Genomic Encyclopedia of Archaeal and Bacterial Type Strains, Phase II (KMG-II): from individual species to whole genera.</title>
        <authorList>
            <person name="Goeker M."/>
        </authorList>
    </citation>
    <scope>NUCLEOTIDE SEQUENCE [LARGE SCALE GENOMIC DNA]</scope>
    <source>
        <strain evidence="25 26">DSM 22214</strain>
    </source>
</reference>
<keyword evidence="10" id="KW-0479">Metal-binding</keyword>
<evidence type="ECO:0000256" key="3">
    <source>
        <dbReference type="ARBA" id="ARBA00004799"/>
    </source>
</evidence>
<comment type="catalytic activity">
    <reaction evidence="19">
        <text>10-formyltetrahydrofolyl-(gamma-L-Glu)(n) + L-glutamate + ATP = 10-formyltetrahydrofolyl-(gamma-L-Glu)(n+1) + ADP + phosphate + H(+)</text>
        <dbReference type="Rhea" id="RHEA:51904"/>
        <dbReference type="Rhea" id="RHEA-COMP:13088"/>
        <dbReference type="Rhea" id="RHEA-COMP:14300"/>
        <dbReference type="ChEBI" id="CHEBI:15378"/>
        <dbReference type="ChEBI" id="CHEBI:29985"/>
        <dbReference type="ChEBI" id="CHEBI:30616"/>
        <dbReference type="ChEBI" id="CHEBI:43474"/>
        <dbReference type="ChEBI" id="CHEBI:134413"/>
        <dbReference type="ChEBI" id="CHEBI:456216"/>
        <dbReference type="EC" id="6.3.2.17"/>
    </reaction>
</comment>
<evidence type="ECO:0000256" key="11">
    <source>
        <dbReference type="ARBA" id="ARBA00022741"/>
    </source>
</evidence>
<comment type="pathway">
    <text evidence="3">Cofactor biosynthesis; tetrahydrofolate biosynthesis; 7,8-dihydrofolate from 2-amino-4-hydroxy-6-hydroxymethyl-7,8-dihydropteridine diphosphate and 4-aminobenzoate: step 2/2.</text>
</comment>
<dbReference type="OrthoDB" id="9809356at2"/>
<evidence type="ECO:0000256" key="8">
    <source>
        <dbReference type="ARBA" id="ARBA00019357"/>
    </source>
</evidence>
<dbReference type="Pfam" id="PF08245">
    <property type="entry name" value="Mur_ligase_M"/>
    <property type="match status" value="1"/>
</dbReference>
<name>A0A316EAD2_9BACT</name>
<dbReference type="PANTHER" id="PTHR11136:SF0">
    <property type="entry name" value="DIHYDROFOLATE SYNTHETASE-RELATED"/>
    <property type="match status" value="1"/>
</dbReference>
<dbReference type="EC" id="6.3.2.12" evidence="6"/>
<dbReference type="EC" id="6.3.2.17" evidence="7"/>
<comment type="pathway">
    <text evidence="4">Cofactor biosynthesis; tetrahydrofolylpolyglutamate biosynthesis.</text>
</comment>
<evidence type="ECO:0000256" key="2">
    <source>
        <dbReference type="ARBA" id="ARBA00002714"/>
    </source>
</evidence>
<feature type="domain" description="Mur ligase central" evidence="24">
    <location>
        <begin position="51"/>
        <end position="272"/>
    </location>
</feature>
<dbReference type="AlphaFoldDB" id="A0A316EAD2"/>
<dbReference type="InterPro" id="IPR001645">
    <property type="entry name" value="Folylpolyglutamate_synth"/>
</dbReference>
<evidence type="ECO:0000256" key="6">
    <source>
        <dbReference type="ARBA" id="ARBA00013023"/>
    </source>
</evidence>
<dbReference type="GO" id="GO:0046872">
    <property type="term" value="F:metal ion binding"/>
    <property type="evidence" value="ECO:0007669"/>
    <property type="project" value="UniProtKB-KW"/>
</dbReference>
<dbReference type="Gene3D" id="3.90.190.20">
    <property type="entry name" value="Mur ligase, C-terminal domain"/>
    <property type="match status" value="1"/>
</dbReference>
<evidence type="ECO:0000256" key="18">
    <source>
        <dbReference type="ARBA" id="ARBA00047493"/>
    </source>
</evidence>
<dbReference type="Proteomes" id="UP000245489">
    <property type="component" value="Unassembled WGS sequence"/>
</dbReference>
<evidence type="ECO:0000256" key="5">
    <source>
        <dbReference type="ARBA" id="ARBA00008276"/>
    </source>
</evidence>
<dbReference type="PROSITE" id="PS01012">
    <property type="entry name" value="FOLYLPOLYGLU_SYNT_2"/>
    <property type="match status" value="1"/>
</dbReference>
<keyword evidence="11 22" id="KW-0547">Nucleotide-binding</keyword>
<accession>A0A316EAD2</accession>
<dbReference type="GO" id="GO:0005737">
    <property type="term" value="C:cytoplasm"/>
    <property type="evidence" value="ECO:0007669"/>
    <property type="project" value="TreeGrafter"/>
</dbReference>
<evidence type="ECO:0000256" key="16">
    <source>
        <dbReference type="ARBA" id="ARBA00030592"/>
    </source>
</evidence>
<evidence type="ECO:0000256" key="7">
    <source>
        <dbReference type="ARBA" id="ARBA00013025"/>
    </source>
</evidence>
<dbReference type="GO" id="GO:0005524">
    <property type="term" value="F:ATP binding"/>
    <property type="evidence" value="ECO:0007669"/>
    <property type="project" value="UniProtKB-KW"/>
</dbReference>
<keyword evidence="13" id="KW-0460">Magnesium</keyword>
<evidence type="ECO:0000256" key="21">
    <source>
        <dbReference type="ARBA" id="ARBA00049161"/>
    </source>
</evidence>
<organism evidence="25 26">
    <name type="scientific">Arcicella aurantiaca</name>
    <dbReference type="NCBI Taxonomy" id="591202"/>
    <lineage>
        <taxon>Bacteria</taxon>
        <taxon>Pseudomonadati</taxon>
        <taxon>Bacteroidota</taxon>
        <taxon>Cytophagia</taxon>
        <taxon>Cytophagales</taxon>
        <taxon>Flectobacillaceae</taxon>
        <taxon>Arcicella</taxon>
    </lineage>
</organism>
<keyword evidence="14" id="KW-0289">Folate biosynthesis</keyword>
<dbReference type="PIRSF" id="PIRSF001563">
    <property type="entry name" value="Folylpolyglu_synth"/>
    <property type="match status" value="1"/>
</dbReference>
<evidence type="ECO:0000259" key="24">
    <source>
        <dbReference type="Pfam" id="PF08245"/>
    </source>
</evidence>
<dbReference type="EMBL" id="QGGO01000008">
    <property type="protein sequence ID" value="PWK27082.1"/>
    <property type="molecule type" value="Genomic_DNA"/>
</dbReference>
<evidence type="ECO:0000259" key="23">
    <source>
        <dbReference type="Pfam" id="PF02875"/>
    </source>
</evidence>
<comment type="function">
    <text evidence="2">Functions in two distinct reactions of the de novo folate biosynthetic pathway. Catalyzes the addition of a glutamate residue to dihydropteroate (7,8-dihydropteroate or H2Pte) to form dihydrofolate (7,8-dihydrofolate monoglutamate or H2Pte-Glu). Also catalyzes successive additions of L-glutamate to tetrahydrofolate or 10-formyltetrahydrofolate or 5,10-methylenetetrahydrofolate, leading to folylpolyglutamate derivatives.</text>
</comment>
<dbReference type="GO" id="GO:0046656">
    <property type="term" value="P:folic acid biosynthetic process"/>
    <property type="evidence" value="ECO:0007669"/>
    <property type="project" value="UniProtKB-KW"/>
</dbReference>
<comment type="catalytic activity">
    <reaction evidence="21">
        <text>7,8-dihydropteroate + L-glutamate + ATP = 7,8-dihydrofolate + ADP + phosphate + H(+)</text>
        <dbReference type="Rhea" id="RHEA:23584"/>
        <dbReference type="ChEBI" id="CHEBI:15378"/>
        <dbReference type="ChEBI" id="CHEBI:17839"/>
        <dbReference type="ChEBI" id="CHEBI:29985"/>
        <dbReference type="ChEBI" id="CHEBI:30616"/>
        <dbReference type="ChEBI" id="CHEBI:43474"/>
        <dbReference type="ChEBI" id="CHEBI:57451"/>
        <dbReference type="ChEBI" id="CHEBI:456216"/>
        <dbReference type="EC" id="6.3.2.12"/>
    </reaction>
</comment>
<dbReference type="PANTHER" id="PTHR11136">
    <property type="entry name" value="FOLYLPOLYGLUTAMATE SYNTHASE-RELATED"/>
    <property type="match status" value="1"/>
</dbReference>
<evidence type="ECO:0000256" key="19">
    <source>
        <dbReference type="ARBA" id="ARBA00047808"/>
    </source>
</evidence>
<dbReference type="InterPro" id="IPR004101">
    <property type="entry name" value="Mur_ligase_C"/>
</dbReference>
<comment type="similarity">
    <text evidence="5 22">Belongs to the folylpolyglutamate synthase family.</text>
</comment>
<keyword evidence="26" id="KW-1185">Reference proteome</keyword>
<dbReference type="FunFam" id="3.40.1190.10:FF:000011">
    <property type="entry name" value="Folylpolyglutamate synthase/dihydrofolate synthase"/>
    <property type="match status" value="1"/>
</dbReference>
<evidence type="ECO:0000256" key="13">
    <source>
        <dbReference type="ARBA" id="ARBA00022842"/>
    </source>
</evidence>
<evidence type="ECO:0000256" key="15">
    <source>
        <dbReference type="ARBA" id="ARBA00030048"/>
    </source>
</evidence>
<evidence type="ECO:0000313" key="25">
    <source>
        <dbReference type="EMBL" id="PWK27082.1"/>
    </source>
</evidence>
<evidence type="ECO:0000256" key="1">
    <source>
        <dbReference type="ARBA" id="ARBA00001946"/>
    </source>
</evidence>
<evidence type="ECO:0000256" key="17">
    <source>
        <dbReference type="ARBA" id="ARBA00032510"/>
    </source>
</evidence>
<comment type="catalytic activity">
    <reaction evidence="18">
        <text>(6S)-5,6,7,8-tetrahydrofolyl-(gamma-L-Glu)(n) + L-glutamate + ATP = (6S)-5,6,7,8-tetrahydrofolyl-(gamma-L-Glu)(n+1) + ADP + phosphate + H(+)</text>
        <dbReference type="Rhea" id="RHEA:10580"/>
        <dbReference type="Rhea" id="RHEA-COMP:14738"/>
        <dbReference type="Rhea" id="RHEA-COMP:14740"/>
        <dbReference type="ChEBI" id="CHEBI:15378"/>
        <dbReference type="ChEBI" id="CHEBI:29985"/>
        <dbReference type="ChEBI" id="CHEBI:30616"/>
        <dbReference type="ChEBI" id="CHEBI:43474"/>
        <dbReference type="ChEBI" id="CHEBI:141005"/>
        <dbReference type="ChEBI" id="CHEBI:456216"/>
        <dbReference type="EC" id="6.3.2.17"/>
    </reaction>
</comment>
<dbReference type="InterPro" id="IPR036565">
    <property type="entry name" value="Mur-like_cat_sf"/>
</dbReference>
<sequence>MTYPETIDYLYQLLPVFHRIGKKAFKANLDNTHALCEHLDNPQKKFKSIHIAGTNGKGSSSHFLASILQSAGYKTGLYTSPHLKSFTERIRINGEPIAEESVIQFVKDNKSFIEEVKPSFFELTVGMAFEYFAAEQVDIAIIEVGLGGRLDSTNVITPELSLITNISFDHTDILGDALSKIAAEKAGIIKPNIPVVISEKHTETELVFRNKALEVNSPIFFAEDYFMVNESKIIKGLLELNILNKASNTNDILQSQLIGNYQRKNILGVLSAVQILNKNGYNISDEDIKNGISKVIIQTGLKGRWQQLSNQPTVICDTAHNVSGITEVLENIATISFGTLWFVLGFVSDKDIDGILKLFPKNANYIFCQSNTPRALDAEVLKMRANNFSLLGTVIKDVNEAINFVKQNAKINDFVYVGGSTFVVAEIKNL</sequence>
<dbReference type="GO" id="GO:0004326">
    <property type="term" value="F:tetrahydrofolylpolyglutamate synthase activity"/>
    <property type="evidence" value="ECO:0007669"/>
    <property type="project" value="UniProtKB-EC"/>
</dbReference>
<comment type="catalytic activity">
    <reaction evidence="20">
        <text>(6R)-5,10-methylenetetrahydrofolyl-(gamma-L-Glu)(n) + L-glutamate + ATP = (6R)-5,10-methylenetetrahydrofolyl-(gamma-L-Glu)(n+1) + ADP + phosphate + H(+)</text>
        <dbReference type="Rhea" id="RHEA:51912"/>
        <dbReference type="Rhea" id="RHEA-COMP:13257"/>
        <dbReference type="Rhea" id="RHEA-COMP:13258"/>
        <dbReference type="ChEBI" id="CHEBI:15378"/>
        <dbReference type="ChEBI" id="CHEBI:29985"/>
        <dbReference type="ChEBI" id="CHEBI:30616"/>
        <dbReference type="ChEBI" id="CHEBI:43474"/>
        <dbReference type="ChEBI" id="CHEBI:136572"/>
        <dbReference type="ChEBI" id="CHEBI:456216"/>
        <dbReference type="EC" id="6.3.2.17"/>
    </reaction>
</comment>
<dbReference type="Pfam" id="PF02875">
    <property type="entry name" value="Mur_ligase_C"/>
    <property type="match status" value="1"/>
</dbReference>
<evidence type="ECO:0000256" key="4">
    <source>
        <dbReference type="ARBA" id="ARBA00005150"/>
    </source>
</evidence>
<evidence type="ECO:0000256" key="10">
    <source>
        <dbReference type="ARBA" id="ARBA00022723"/>
    </source>
</evidence>
<gene>
    <name evidence="25" type="ORF">LV89_01896</name>
</gene>
<evidence type="ECO:0000256" key="14">
    <source>
        <dbReference type="ARBA" id="ARBA00022909"/>
    </source>
</evidence>
<evidence type="ECO:0000256" key="22">
    <source>
        <dbReference type="PIRNR" id="PIRNR001563"/>
    </source>
</evidence>
<dbReference type="Gene3D" id="3.40.1190.10">
    <property type="entry name" value="Mur-like, catalytic domain"/>
    <property type="match status" value="1"/>
</dbReference>
<keyword evidence="9 22" id="KW-0436">Ligase</keyword>
<dbReference type="GO" id="GO:0008841">
    <property type="term" value="F:dihydrofolate synthase activity"/>
    <property type="evidence" value="ECO:0007669"/>
    <property type="project" value="UniProtKB-EC"/>
</dbReference>
<dbReference type="NCBIfam" id="TIGR01499">
    <property type="entry name" value="folC"/>
    <property type="match status" value="1"/>
</dbReference>
<dbReference type="SUPFAM" id="SSF53244">
    <property type="entry name" value="MurD-like peptide ligases, peptide-binding domain"/>
    <property type="match status" value="1"/>
</dbReference>
<dbReference type="InterPro" id="IPR036615">
    <property type="entry name" value="Mur_ligase_C_dom_sf"/>
</dbReference>
<proteinExistence type="inferred from homology"/>
<evidence type="ECO:0000256" key="12">
    <source>
        <dbReference type="ARBA" id="ARBA00022840"/>
    </source>
</evidence>
<dbReference type="SUPFAM" id="SSF53623">
    <property type="entry name" value="MurD-like peptide ligases, catalytic domain"/>
    <property type="match status" value="1"/>
</dbReference>
<feature type="domain" description="Mur ligase C-terminal" evidence="23">
    <location>
        <begin position="303"/>
        <end position="420"/>
    </location>
</feature>
<dbReference type="RefSeq" id="WP_109742651.1">
    <property type="nucleotide sequence ID" value="NZ_QGGO01000008.1"/>
</dbReference>
<dbReference type="InterPro" id="IPR018109">
    <property type="entry name" value="Folylpolyglutamate_synth_CS"/>
</dbReference>
<dbReference type="PROSITE" id="PS01011">
    <property type="entry name" value="FOLYLPOLYGLU_SYNT_1"/>
    <property type="match status" value="1"/>
</dbReference>
<comment type="cofactor">
    <cofactor evidence="1">
        <name>Mg(2+)</name>
        <dbReference type="ChEBI" id="CHEBI:18420"/>
    </cofactor>
</comment>
<evidence type="ECO:0000256" key="9">
    <source>
        <dbReference type="ARBA" id="ARBA00022598"/>
    </source>
</evidence>
<keyword evidence="12 22" id="KW-0067">ATP-binding</keyword>
<evidence type="ECO:0000256" key="20">
    <source>
        <dbReference type="ARBA" id="ARBA00049035"/>
    </source>
</evidence>